<dbReference type="Gene3D" id="4.10.1060.10">
    <property type="entry name" value="Zinc finger, RanBP2-type"/>
    <property type="match status" value="2"/>
</dbReference>
<keyword evidence="2 4" id="KW-0863">Zinc-finger</keyword>
<evidence type="ECO:0000256" key="2">
    <source>
        <dbReference type="ARBA" id="ARBA00022771"/>
    </source>
</evidence>
<keyword evidence="1" id="KW-0479">Metal-binding</keyword>
<gene>
    <name evidence="7 9" type="ORF">P152DRAFT_474049</name>
</gene>
<dbReference type="GeneID" id="54421864"/>
<dbReference type="SUPFAM" id="SSF90209">
    <property type="entry name" value="Ran binding protein zinc finger-like"/>
    <property type="match status" value="2"/>
</dbReference>
<feature type="domain" description="RanBP2-type" evidence="6">
    <location>
        <begin position="90"/>
        <end position="119"/>
    </location>
</feature>
<feature type="compositionally biased region" description="Gly residues" evidence="5">
    <location>
        <begin position="300"/>
        <end position="309"/>
    </location>
</feature>
<keyword evidence="3" id="KW-0862">Zinc</keyword>
<feature type="region of interest" description="Disordered" evidence="5">
    <location>
        <begin position="293"/>
        <end position="314"/>
    </location>
</feature>
<name>A0A6G1G352_9PEZI</name>
<dbReference type="RefSeq" id="XP_033533981.1">
    <property type="nucleotide sequence ID" value="XM_033681294.1"/>
</dbReference>
<evidence type="ECO:0000256" key="5">
    <source>
        <dbReference type="SAM" id="MobiDB-lite"/>
    </source>
</evidence>
<evidence type="ECO:0000313" key="8">
    <source>
        <dbReference type="Proteomes" id="UP000504638"/>
    </source>
</evidence>
<organism evidence="7">
    <name type="scientific">Eremomyces bilateralis CBS 781.70</name>
    <dbReference type="NCBI Taxonomy" id="1392243"/>
    <lineage>
        <taxon>Eukaryota</taxon>
        <taxon>Fungi</taxon>
        <taxon>Dikarya</taxon>
        <taxon>Ascomycota</taxon>
        <taxon>Pezizomycotina</taxon>
        <taxon>Dothideomycetes</taxon>
        <taxon>Dothideomycetes incertae sedis</taxon>
        <taxon>Eremomycetales</taxon>
        <taxon>Eremomycetaceae</taxon>
        <taxon>Eremomyces</taxon>
    </lineage>
</organism>
<reference evidence="9" key="2">
    <citation type="submission" date="2020-04" db="EMBL/GenBank/DDBJ databases">
        <authorList>
            <consortium name="NCBI Genome Project"/>
        </authorList>
    </citation>
    <scope>NUCLEOTIDE SEQUENCE</scope>
    <source>
        <strain evidence="9">CBS 781.70</strain>
    </source>
</reference>
<dbReference type="OrthoDB" id="448399at2759"/>
<dbReference type="EMBL" id="ML975158">
    <property type="protein sequence ID" value="KAF1812350.1"/>
    <property type="molecule type" value="Genomic_DNA"/>
</dbReference>
<feature type="domain" description="RanBP2-type" evidence="6">
    <location>
        <begin position="184"/>
        <end position="215"/>
    </location>
</feature>
<evidence type="ECO:0000259" key="6">
    <source>
        <dbReference type="PROSITE" id="PS50199"/>
    </source>
</evidence>
<dbReference type="PANTHER" id="PTHR23111">
    <property type="entry name" value="ZINC FINGER PROTEIN"/>
    <property type="match status" value="1"/>
</dbReference>
<evidence type="ECO:0000256" key="1">
    <source>
        <dbReference type="ARBA" id="ARBA00022723"/>
    </source>
</evidence>
<sequence length="385" mass="38844">MDYPQPPLAYYYPVTYTYPVTQTYYYAGTPPQRLSETQANMDPPQAAESLCMNGRALNEKAVEVSPSSSRVLDRAADILTPFPPSKNRPRPGDWTCPSCGFSNFQRRTACFRCSYPINAMPPAPAEMGYMHGGAYGYGPPQMMGHGHHSMGGHHGMHGHMGGGGGGGGGGGRGGGGAGNVIPFRAGDWQCGANGCNYHNFAKNVSCLRCGASRSRALLVADTATTFSTPMNQPGSYGMGGPPGAPMEAGPPGHFGGPAGFDSTPNFPGQFGQASTYALPSGLGAASPYPPMGGQQYAANGGSGIPGPSGGFDSRAEAAFTSAGQPGGVGNVSSAGAGANASSFANGAPGFDGASDPFSFLSSGLGGLSINDSSRSGGGPPSKSPA</sequence>
<dbReference type="InterPro" id="IPR036443">
    <property type="entry name" value="Znf_RanBP2_sf"/>
</dbReference>
<dbReference type="PANTHER" id="PTHR23111:SF40">
    <property type="entry name" value="RNA-BINDING PROTEIN INVOLVED IN HETEROCHROMATIN ASSEMBLY-RELATED"/>
    <property type="match status" value="1"/>
</dbReference>
<evidence type="ECO:0000313" key="7">
    <source>
        <dbReference type="EMBL" id="KAF1812350.1"/>
    </source>
</evidence>
<dbReference type="GO" id="GO:0008270">
    <property type="term" value="F:zinc ion binding"/>
    <property type="evidence" value="ECO:0007669"/>
    <property type="project" value="UniProtKB-KW"/>
</dbReference>
<accession>A0A6G1G352</accession>
<dbReference type="AlphaFoldDB" id="A0A6G1G352"/>
<dbReference type="SMART" id="SM00547">
    <property type="entry name" value="ZnF_RBZ"/>
    <property type="match status" value="2"/>
</dbReference>
<evidence type="ECO:0000256" key="3">
    <source>
        <dbReference type="ARBA" id="ARBA00022833"/>
    </source>
</evidence>
<dbReference type="InterPro" id="IPR001876">
    <property type="entry name" value="Znf_RanBP2"/>
</dbReference>
<dbReference type="PROSITE" id="PS01358">
    <property type="entry name" value="ZF_RANBP2_1"/>
    <property type="match status" value="2"/>
</dbReference>
<protein>
    <recommendedName>
        <fullName evidence="6">RanBP2-type domain-containing protein</fullName>
    </recommendedName>
</protein>
<dbReference type="GO" id="GO:0003729">
    <property type="term" value="F:mRNA binding"/>
    <property type="evidence" value="ECO:0007669"/>
    <property type="project" value="TreeGrafter"/>
</dbReference>
<evidence type="ECO:0000256" key="4">
    <source>
        <dbReference type="PROSITE-ProRule" id="PRU00322"/>
    </source>
</evidence>
<evidence type="ECO:0000313" key="9">
    <source>
        <dbReference type="RefSeq" id="XP_033533981.1"/>
    </source>
</evidence>
<dbReference type="Proteomes" id="UP000504638">
    <property type="component" value="Unplaced"/>
</dbReference>
<reference evidence="9" key="3">
    <citation type="submission" date="2025-04" db="UniProtKB">
        <authorList>
            <consortium name="RefSeq"/>
        </authorList>
    </citation>
    <scope>IDENTIFICATION</scope>
    <source>
        <strain evidence="9">CBS 781.70</strain>
    </source>
</reference>
<dbReference type="PROSITE" id="PS50199">
    <property type="entry name" value="ZF_RANBP2_2"/>
    <property type="match status" value="2"/>
</dbReference>
<reference evidence="7 9" key="1">
    <citation type="submission" date="2020-01" db="EMBL/GenBank/DDBJ databases">
        <authorList>
            <consortium name="DOE Joint Genome Institute"/>
            <person name="Haridas S."/>
            <person name="Albert R."/>
            <person name="Binder M."/>
            <person name="Bloem J."/>
            <person name="Labutti K."/>
            <person name="Salamov A."/>
            <person name="Andreopoulos B."/>
            <person name="Baker S.E."/>
            <person name="Barry K."/>
            <person name="Bills G."/>
            <person name="Bluhm B.H."/>
            <person name="Cannon C."/>
            <person name="Castanera R."/>
            <person name="Culley D.E."/>
            <person name="Daum C."/>
            <person name="Ezra D."/>
            <person name="Gonzalez J.B."/>
            <person name="Henrissat B."/>
            <person name="Kuo A."/>
            <person name="Liang C."/>
            <person name="Lipzen A."/>
            <person name="Lutzoni F."/>
            <person name="Magnuson J."/>
            <person name="Mondo S."/>
            <person name="Nolan M."/>
            <person name="Ohm R."/>
            <person name="Pangilinan J."/>
            <person name="Park H.-J."/>
            <person name="Ramirez L."/>
            <person name="Alfaro M."/>
            <person name="Sun H."/>
            <person name="Tritt A."/>
            <person name="Yoshinaga Y."/>
            <person name="Zwiers L.-H."/>
            <person name="Turgeon B.G."/>
            <person name="Goodwin S.B."/>
            <person name="Spatafora J.W."/>
            <person name="Crous P.W."/>
            <person name="Grigoriev I.V."/>
        </authorList>
    </citation>
    <scope>NUCLEOTIDE SEQUENCE</scope>
    <source>
        <strain evidence="7 9">CBS 781.70</strain>
    </source>
</reference>
<dbReference type="FunFam" id="4.10.1060.10:FF:000024">
    <property type="entry name" value="RNA-binding protein"/>
    <property type="match status" value="1"/>
</dbReference>
<dbReference type="Pfam" id="PF00641">
    <property type="entry name" value="Zn_ribbon_RanBP"/>
    <property type="match status" value="2"/>
</dbReference>
<keyword evidence="8" id="KW-1185">Reference proteome</keyword>
<proteinExistence type="predicted"/>